<name>A0A3N4IZE8_9PEZI</name>
<accession>A0A3N4IZE8</accession>
<organism evidence="1 2">
    <name type="scientific">Choiromyces venosus 120613-1</name>
    <dbReference type="NCBI Taxonomy" id="1336337"/>
    <lineage>
        <taxon>Eukaryota</taxon>
        <taxon>Fungi</taxon>
        <taxon>Dikarya</taxon>
        <taxon>Ascomycota</taxon>
        <taxon>Pezizomycotina</taxon>
        <taxon>Pezizomycetes</taxon>
        <taxon>Pezizales</taxon>
        <taxon>Tuberaceae</taxon>
        <taxon>Choiromyces</taxon>
    </lineage>
</organism>
<keyword evidence="2" id="KW-1185">Reference proteome</keyword>
<dbReference type="EMBL" id="ML120562">
    <property type="protein sequence ID" value="RPA89671.1"/>
    <property type="molecule type" value="Genomic_DNA"/>
</dbReference>
<sequence>MGSIITDDVFANLATRSGLHSLGLGSLLTPRQVSYSQGQGEHRLFPDLQNLTCTASLDGAINLSIHLSQLTKLEISLLGTGKASEEQRFIPILSAACPNIHHLDIRYTAEQPTNLQARDILAL</sequence>
<evidence type="ECO:0000313" key="1">
    <source>
        <dbReference type="EMBL" id="RPA89671.1"/>
    </source>
</evidence>
<dbReference type="AlphaFoldDB" id="A0A3N4IZE8"/>
<protein>
    <recommendedName>
        <fullName evidence="3">RNI-like protein</fullName>
    </recommendedName>
</protein>
<reference evidence="1 2" key="1">
    <citation type="journal article" date="2018" name="Nat. Ecol. Evol.">
        <title>Pezizomycetes genomes reveal the molecular basis of ectomycorrhizal truffle lifestyle.</title>
        <authorList>
            <person name="Murat C."/>
            <person name="Payen T."/>
            <person name="Noel B."/>
            <person name="Kuo A."/>
            <person name="Morin E."/>
            <person name="Chen J."/>
            <person name="Kohler A."/>
            <person name="Krizsan K."/>
            <person name="Balestrini R."/>
            <person name="Da Silva C."/>
            <person name="Montanini B."/>
            <person name="Hainaut M."/>
            <person name="Levati E."/>
            <person name="Barry K.W."/>
            <person name="Belfiori B."/>
            <person name="Cichocki N."/>
            <person name="Clum A."/>
            <person name="Dockter R.B."/>
            <person name="Fauchery L."/>
            <person name="Guy J."/>
            <person name="Iotti M."/>
            <person name="Le Tacon F."/>
            <person name="Lindquist E.A."/>
            <person name="Lipzen A."/>
            <person name="Malagnac F."/>
            <person name="Mello A."/>
            <person name="Molinier V."/>
            <person name="Miyauchi S."/>
            <person name="Poulain J."/>
            <person name="Riccioni C."/>
            <person name="Rubini A."/>
            <person name="Sitrit Y."/>
            <person name="Splivallo R."/>
            <person name="Traeger S."/>
            <person name="Wang M."/>
            <person name="Zifcakova L."/>
            <person name="Wipf D."/>
            <person name="Zambonelli A."/>
            <person name="Paolocci F."/>
            <person name="Nowrousian M."/>
            <person name="Ottonello S."/>
            <person name="Baldrian P."/>
            <person name="Spatafora J.W."/>
            <person name="Henrissat B."/>
            <person name="Nagy L.G."/>
            <person name="Aury J.M."/>
            <person name="Wincker P."/>
            <person name="Grigoriev I.V."/>
            <person name="Bonfante P."/>
            <person name="Martin F.M."/>
        </authorList>
    </citation>
    <scope>NUCLEOTIDE SEQUENCE [LARGE SCALE GENOMIC DNA]</scope>
    <source>
        <strain evidence="1 2">120613-1</strain>
    </source>
</reference>
<evidence type="ECO:0008006" key="3">
    <source>
        <dbReference type="Google" id="ProtNLM"/>
    </source>
</evidence>
<gene>
    <name evidence="1" type="ORF">L873DRAFT_1822399</name>
</gene>
<evidence type="ECO:0000313" key="2">
    <source>
        <dbReference type="Proteomes" id="UP000276215"/>
    </source>
</evidence>
<proteinExistence type="predicted"/>
<dbReference type="Proteomes" id="UP000276215">
    <property type="component" value="Unassembled WGS sequence"/>
</dbReference>